<accession>U6RPQ9</accession>
<gene>
    <name evidence="2" type="ORF">HMPREF1534_00399</name>
</gene>
<dbReference type="PANTHER" id="PTHR42663">
    <property type="entry name" value="HYDROLASE C777.06C-RELATED-RELATED"/>
    <property type="match status" value="1"/>
</dbReference>
<dbReference type="SMART" id="SM00849">
    <property type="entry name" value="Lactamase_B"/>
    <property type="match status" value="1"/>
</dbReference>
<evidence type="ECO:0000313" key="2">
    <source>
        <dbReference type="EMBL" id="EOA58022.1"/>
    </source>
</evidence>
<dbReference type="Gene3D" id="3.60.15.10">
    <property type="entry name" value="Ribonuclease Z/Hydroxyacylglutathione hydrolase-like"/>
    <property type="match status" value="1"/>
</dbReference>
<evidence type="ECO:0000313" key="3">
    <source>
        <dbReference type="Proteomes" id="UP000017831"/>
    </source>
</evidence>
<reference evidence="2 3" key="1">
    <citation type="submission" date="2013-04" db="EMBL/GenBank/DDBJ databases">
        <title>The Genome Sequence of Bacteroides massiliensis DSM 17679.</title>
        <authorList>
            <consortium name="The Broad Institute Genomics Platform"/>
            <person name="Earl A."/>
            <person name="Ward D."/>
            <person name="Feldgarden M."/>
            <person name="Gevers D."/>
            <person name="Martens E."/>
            <person name="Fenner L."/>
            <person name="Roux V."/>
            <person name="Mallet M.N."/>
            <person name="Raoult D."/>
            <person name="Walker B."/>
            <person name="Young S."/>
            <person name="Zeng Q."/>
            <person name="Gargeya S."/>
            <person name="Fitzgerald M."/>
            <person name="Haas B."/>
            <person name="Abouelleil A."/>
            <person name="Allen A.W."/>
            <person name="Alvarado L."/>
            <person name="Arachchi H.M."/>
            <person name="Berlin A.M."/>
            <person name="Chapman S.B."/>
            <person name="Gainer-Dewar J."/>
            <person name="Goldberg J."/>
            <person name="Griggs A."/>
            <person name="Gujja S."/>
            <person name="Hansen M."/>
            <person name="Howarth C."/>
            <person name="Imamovic A."/>
            <person name="Ireland A."/>
            <person name="Larimer J."/>
            <person name="McCowan C."/>
            <person name="Murphy C."/>
            <person name="Pearson M."/>
            <person name="Poon T.W."/>
            <person name="Priest M."/>
            <person name="Roberts A."/>
            <person name="Saif S."/>
            <person name="Shea T."/>
            <person name="Sisk P."/>
            <person name="Sykes S."/>
            <person name="Wortman J."/>
            <person name="Nusbaum C."/>
            <person name="Birren B."/>
        </authorList>
    </citation>
    <scope>NUCLEOTIDE SEQUENCE [LARGE SCALE GENOMIC DNA]</scope>
    <source>
        <strain evidence="3">B84634 / Timone 84634 / DSM 17679 / JCM 13223</strain>
    </source>
</reference>
<dbReference type="Pfam" id="PF12706">
    <property type="entry name" value="Lactamase_B_2"/>
    <property type="match status" value="1"/>
</dbReference>
<dbReference type="AlphaFoldDB" id="U6RPQ9"/>
<dbReference type="RefSeq" id="WP_005936422.1">
    <property type="nucleotide sequence ID" value="NZ_KB890338.1"/>
</dbReference>
<dbReference type="HOGENOM" id="CLU_044538_2_1_10"/>
<dbReference type="OrthoDB" id="9781189at2"/>
<dbReference type="EMBL" id="AQHY01000006">
    <property type="protein sequence ID" value="EOA58022.1"/>
    <property type="molecule type" value="Genomic_DNA"/>
</dbReference>
<feature type="domain" description="Metallo-beta-lactamase" evidence="1">
    <location>
        <begin position="34"/>
        <end position="228"/>
    </location>
</feature>
<organism evidence="2 3">
    <name type="scientific">Phocaeicola massiliensis B84634 = Timone 84634 = DSM 17679 = JCM 13223</name>
    <dbReference type="NCBI Taxonomy" id="1121098"/>
    <lineage>
        <taxon>Bacteria</taxon>
        <taxon>Pseudomonadati</taxon>
        <taxon>Bacteroidota</taxon>
        <taxon>Bacteroidia</taxon>
        <taxon>Bacteroidales</taxon>
        <taxon>Bacteroidaceae</taxon>
        <taxon>Phocaeicola</taxon>
    </lineage>
</organism>
<evidence type="ECO:0000259" key="1">
    <source>
        <dbReference type="SMART" id="SM00849"/>
    </source>
</evidence>
<dbReference type="NCBIfam" id="NF002553">
    <property type="entry name" value="PRK02113.1"/>
    <property type="match status" value="1"/>
</dbReference>
<sequence length="259" mass="29390">MKITILGSGTSTGVPEIGCKCPVCTSNDPRDNRLRCSGLIETEGVRILMDCGPDFREQMIRLNDFKPLDAVFISHEHYDHVGGLDDLRPFCRFRDVPVYAERYTAERLRQRIPYCFAEHLYPGVPRILLKEIVPDSPFTVGNSKEVKVEIIPVRVMHGKLPILGYRIGNMAWITDMLTMPESEYELLNGLDVLVMNALRPQSHSTHQNLQEALDNAKRIGAKETYFIHMSHHMGLHSEVEKLLPPHVHFAYDGEVISVG</sequence>
<dbReference type="GeneID" id="60063528"/>
<name>U6RPQ9_9BACT</name>
<dbReference type="PATRIC" id="fig|1121098.3.peg.403"/>
<protein>
    <recommendedName>
        <fullName evidence="1">Metallo-beta-lactamase domain-containing protein</fullName>
    </recommendedName>
</protein>
<dbReference type="InterPro" id="IPR001279">
    <property type="entry name" value="Metallo-B-lactamas"/>
</dbReference>
<proteinExistence type="predicted"/>
<dbReference type="CDD" id="cd16279">
    <property type="entry name" value="metallo-hydrolase-like_MBL-fold"/>
    <property type="match status" value="1"/>
</dbReference>
<dbReference type="InterPro" id="IPR036866">
    <property type="entry name" value="RibonucZ/Hydroxyglut_hydro"/>
</dbReference>
<dbReference type="SUPFAM" id="SSF56281">
    <property type="entry name" value="Metallo-hydrolase/oxidoreductase"/>
    <property type="match status" value="1"/>
</dbReference>
<keyword evidence="3" id="KW-1185">Reference proteome</keyword>
<comment type="caution">
    <text evidence="2">The sequence shown here is derived from an EMBL/GenBank/DDBJ whole genome shotgun (WGS) entry which is preliminary data.</text>
</comment>
<dbReference type="Proteomes" id="UP000017831">
    <property type="component" value="Unassembled WGS sequence"/>
</dbReference>
<dbReference type="eggNOG" id="COG1235">
    <property type="taxonomic scope" value="Bacteria"/>
</dbReference>
<dbReference type="PANTHER" id="PTHR42663:SF6">
    <property type="entry name" value="HYDROLASE C777.06C-RELATED"/>
    <property type="match status" value="1"/>
</dbReference>
<dbReference type="STRING" id="1121098.HMPREF1534_00399"/>